<dbReference type="Proteomes" id="UP000193467">
    <property type="component" value="Unassembled WGS sequence"/>
</dbReference>
<organism evidence="3 4">
    <name type="scientific">Leucosporidium creatinivorum</name>
    <dbReference type="NCBI Taxonomy" id="106004"/>
    <lineage>
        <taxon>Eukaryota</taxon>
        <taxon>Fungi</taxon>
        <taxon>Dikarya</taxon>
        <taxon>Basidiomycota</taxon>
        <taxon>Pucciniomycotina</taxon>
        <taxon>Microbotryomycetes</taxon>
        <taxon>Leucosporidiales</taxon>
        <taxon>Leucosporidium</taxon>
    </lineage>
</organism>
<feature type="chain" id="PRO_5012960193" evidence="1">
    <location>
        <begin position="20"/>
        <end position="599"/>
    </location>
</feature>
<dbReference type="InterPro" id="IPR023631">
    <property type="entry name" value="Amidase_dom"/>
</dbReference>
<dbReference type="PANTHER" id="PTHR42678">
    <property type="entry name" value="AMIDASE"/>
    <property type="match status" value="1"/>
</dbReference>
<comment type="caution">
    <text evidence="3">The sequence shown here is derived from an EMBL/GenBank/DDBJ whole genome shotgun (WGS) entry which is preliminary data.</text>
</comment>
<dbReference type="SUPFAM" id="SSF75304">
    <property type="entry name" value="Amidase signature (AS) enzymes"/>
    <property type="match status" value="1"/>
</dbReference>
<protein>
    <submittedName>
        <fullName evidence="3">Amidase signature domain-containing protein</fullName>
    </submittedName>
</protein>
<reference evidence="3 4" key="1">
    <citation type="submission" date="2016-07" db="EMBL/GenBank/DDBJ databases">
        <title>Pervasive Adenine N6-methylation of Active Genes in Fungi.</title>
        <authorList>
            <consortium name="DOE Joint Genome Institute"/>
            <person name="Mondo S.J."/>
            <person name="Dannebaum R.O."/>
            <person name="Kuo R.C."/>
            <person name="Labutti K."/>
            <person name="Haridas S."/>
            <person name="Kuo A."/>
            <person name="Salamov A."/>
            <person name="Ahrendt S.R."/>
            <person name="Lipzen A."/>
            <person name="Sullivan W."/>
            <person name="Andreopoulos W.B."/>
            <person name="Clum A."/>
            <person name="Lindquist E."/>
            <person name="Daum C."/>
            <person name="Ramamoorthy G.K."/>
            <person name="Gryganskyi A."/>
            <person name="Culley D."/>
            <person name="Magnuson J.K."/>
            <person name="James T.Y."/>
            <person name="O'Malley M.A."/>
            <person name="Stajich J.E."/>
            <person name="Spatafora J.W."/>
            <person name="Visel A."/>
            <person name="Grigoriev I.V."/>
        </authorList>
    </citation>
    <scope>NUCLEOTIDE SEQUENCE [LARGE SCALE GENOMIC DNA]</scope>
    <source>
        <strain evidence="3 4">62-1032</strain>
    </source>
</reference>
<dbReference type="OrthoDB" id="245563at2759"/>
<dbReference type="Gene3D" id="3.90.1300.10">
    <property type="entry name" value="Amidase signature (AS) domain"/>
    <property type="match status" value="1"/>
</dbReference>
<keyword evidence="4" id="KW-1185">Reference proteome</keyword>
<dbReference type="EMBL" id="MCGR01000158">
    <property type="protein sequence ID" value="ORY38055.1"/>
    <property type="molecule type" value="Genomic_DNA"/>
</dbReference>
<dbReference type="FunCoup" id="A0A1Y2BVD0">
    <property type="interactions" value="176"/>
</dbReference>
<name>A0A1Y2BVD0_9BASI</name>
<dbReference type="STRING" id="106004.A0A1Y2BVD0"/>
<proteinExistence type="predicted"/>
<evidence type="ECO:0000259" key="2">
    <source>
        <dbReference type="Pfam" id="PF01425"/>
    </source>
</evidence>
<dbReference type="InParanoid" id="A0A1Y2BVD0"/>
<dbReference type="InterPro" id="IPR036928">
    <property type="entry name" value="AS_sf"/>
</dbReference>
<sequence>MLLRIPTSLIVLGLSLVSAAPTYDPQQQTFLPPPYSSTTPTLPILEEASLSQLLSGLRNGSFTSLRLTQAYLSRITAFNDLNAIITLNPHALTEAQHADTLRSNLSSSIAEARYPLLGLGFLVKDNIAIPPSSGPTTAGSYALVDAVVREASPVVQRLLDAGAVLLGTTNLDEFAQAKGDHPWAWSARGGQTKSIYAPEEEEAGGDVALQNGFGDVCGSSGGSALAVALGLASFTLGTQTGVSIVCPAGRAGVVGFKPGRGGMMPMEGVVPISKHLDVVGPIARTVEDAERVWRVIKHPQEWEGDEVAVKRRKGPLRIGVPFEVFQSQLIDEDDLPQIPTALSTLLTRLTTDARFLILPHPRNEVTNISAMTSDDTRAATSIITTHELKLGLNNYLKNWTLPHHNAPRDLQGIIDFNKRHSSLELPLGPFPVFGHPPRSDESYGDQSFLIKAQGIEVGGWQNASYARAREEVERVGWREGLKPYFAEGEGVDVMMVPTEGISGTIASLAGVPQITIPLSSLPFDYPLPSNATWPLYPHPSMRFGVSLLAPRGHGHHELLLEVARMVEEVLSKMKTEGDWMRGKGLRRSVRERLEALREW</sequence>
<dbReference type="Pfam" id="PF01425">
    <property type="entry name" value="Amidase"/>
    <property type="match status" value="1"/>
</dbReference>
<feature type="domain" description="Amidase" evidence="2">
    <location>
        <begin position="67"/>
        <end position="342"/>
    </location>
</feature>
<accession>A0A1Y2BVD0</accession>
<dbReference type="PANTHER" id="PTHR42678:SF34">
    <property type="entry name" value="OS04G0183300 PROTEIN"/>
    <property type="match status" value="1"/>
</dbReference>
<evidence type="ECO:0000313" key="3">
    <source>
        <dbReference type="EMBL" id="ORY38055.1"/>
    </source>
</evidence>
<keyword evidence="1" id="KW-0732">Signal</keyword>
<evidence type="ECO:0000256" key="1">
    <source>
        <dbReference type="SAM" id="SignalP"/>
    </source>
</evidence>
<dbReference type="AlphaFoldDB" id="A0A1Y2BVD0"/>
<evidence type="ECO:0000313" key="4">
    <source>
        <dbReference type="Proteomes" id="UP000193467"/>
    </source>
</evidence>
<gene>
    <name evidence="3" type="ORF">BCR35DRAFT_311534</name>
</gene>
<feature type="signal peptide" evidence="1">
    <location>
        <begin position="1"/>
        <end position="19"/>
    </location>
</feature>